<keyword evidence="9 10" id="KW-0807">Transducer</keyword>
<evidence type="ECO:0000256" key="3">
    <source>
        <dbReference type="ARBA" id="ARBA00022692"/>
    </source>
</evidence>
<evidence type="ECO:0000313" key="13">
    <source>
        <dbReference type="Proteomes" id="UP000515129"/>
    </source>
</evidence>
<dbReference type="AlphaFoldDB" id="A0A6P6KMN9"/>
<protein>
    <submittedName>
        <fullName evidence="14">P2Y purinoceptor 8-like</fullName>
    </submittedName>
</protein>
<dbReference type="SUPFAM" id="SSF81321">
    <property type="entry name" value="Family A G protein-coupled receptor-like"/>
    <property type="match status" value="1"/>
</dbReference>
<dbReference type="PROSITE" id="PS00237">
    <property type="entry name" value="G_PROTEIN_RECEP_F1_1"/>
    <property type="match status" value="1"/>
</dbReference>
<evidence type="ECO:0000256" key="4">
    <source>
        <dbReference type="ARBA" id="ARBA00022989"/>
    </source>
</evidence>
<dbReference type="Pfam" id="PF00001">
    <property type="entry name" value="7tm_1"/>
    <property type="match status" value="1"/>
</dbReference>
<accession>A0A6P6KMN9</accession>
<evidence type="ECO:0000256" key="10">
    <source>
        <dbReference type="RuleBase" id="RU000688"/>
    </source>
</evidence>
<feature type="transmembrane region" description="Helical" evidence="11">
    <location>
        <begin position="249"/>
        <end position="280"/>
    </location>
</feature>
<keyword evidence="2" id="KW-1003">Cell membrane</keyword>
<evidence type="ECO:0000259" key="12">
    <source>
        <dbReference type="PROSITE" id="PS50262"/>
    </source>
</evidence>
<feature type="transmembrane region" description="Helical" evidence="11">
    <location>
        <begin position="76"/>
        <end position="96"/>
    </location>
</feature>
<dbReference type="KEGG" id="caua:113053090"/>
<evidence type="ECO:0000256" key="7">
    <source>
        <dbReference type="ARBA" id="ARBA00023170"/>
    </source>
</evidence>
<feature type="transmembrane region" description="Helical" evidence="11">
    <location>
        <begin position="286"/>
        <end position="309"/>
    </location>
</feature>
<feature type="domain" description="G-protein coupled receptors family 1 profile" evidence="12">
    <location>
        <begin position="55"/>
        <end position="306"/>
    </location>
</feature>
<evidence type="ECO:0000313" key="14">
    <source>
        <dbReference type="RefSeq" id="XP_026073555.1"/>
    </source>
</evidence>
<comment type="similarity">
    <text evidence="10">Belongs to the G-protein coupled receptor 1 family.</text>
</comment>
<gene>
    <name evidence="14" type="primary">LOC113053090</name>
</gene>
<dbReference type="Gene3D" id="1.20.1070.10">
    <property type="entry name" value="Rhodopsin 7-helix transmembrane proteins"/>
    <property type="match status" value="1"/>
</dbReference>
<dbReference type="GeneID" id="113053090"/>
<evidence type="ECO:0000256" key="2">
    <source>
        <dbReference type="ARBA" id="ARBA00022475"/>
    </source>
</evidence>
<keyword evidence="13" id="KW-1185">Reference proteome</keyword>
<organism evidence="13 14">
    <name type="scientific">Carassius auratus</name>
    <name type="common">Goldfish</name>
    <dbReference type="NCBI Taxonomy" id="7957"/>
    <lineage>
        <taxon>Eukaryota</taxon>
        <taxon>Metazoa</taxon>
        <taxon>Chordata</taxon>
        <taxon>Craniata</taxon>
        <taxon>Vertebrata</taxon>
        <taxon>Euteleostomi</taxon>
        <taxon>Actinopterygii</taxon>
        <taxon>Neopterygii</taxon>
        <taxon>Teleostei</taxon>
        <taxon>Ostariophysi</taxon>
        <taxon>Cypriniformes</taxon>
        <taxon>Cyprinidae</taxon>
        <taxon>Cyprininae</taxon>
        <taxon>Carassius</taxon>
    </lineage>
</organism>
<keyword evidence="3 10" id="KW-0812">Transmembrane</keyword>
<keyword evidence="5 10" id="KW-0297">G-protein coupled receptor</keyword>
<dbReference type="GO" id="GO:0035025">
    <property type="term" value="P:positive regulation of Rho protein signal transduction"/>
    <property type="evidence" value="ECO:0007669"/>
    <property type="project" value="TreeGrafter"/>
</dbReference>
<dbReference type="PANTHER" id="PTHR24232:SF25">
    <property type="entry name" value="P2Y PURINOCEPTOR 8"/>
    <property type="match status" value="1"/>
</dbReference>
<feature type="transmembrane region" description="Helical" evidence="11">
    <location>
        <begin position="116"/>
        <end position="134"/>
    </location>
</feature>
<keyword evidence="4 11" id="KW-1133">Transmembrane helix</keyword>
<dbReference type="InterPro" id="IPR000276">
    <property type="entry name" value="GPCR_Rhodpsn"/>
</dbReference>
<proteinExistence type="inferred from homology"/>
<evidence type="ECO:0000256" key="8">
    <source>
        <dbReference type="ARBA" id="ARBA00023180"/>
    </source>
</evidence>
<dbReference type="RefSeq" id="XP_026073555.1">
    <property type="nucleotide sequence ID" value="XM_026217770.1"/>
</dbReference>
<evidence type="ECO:0000256" key="5">
    <source>
        <dbReference type="ARBA" id="ARBA00023040"/>
    </source>
</evidence>
<dbReference type="PANTHER" id="PTHR24232">
    <property type="entry name" value="G-PROTEIN COUPLED RECEPTOR"/>
    <property type="match status" value="1"/>
</dbReference>
<keyword evidence="6 11" id="KW-0472">Membrane</keyword>
<dbReference type="OrthoDB" id="9944627at2759"/>
<dbReference type="GO" id="GO:0007200">
    <property type="term" value="P:phospholipase C-activating G protein-coupled receptor signaling pathway"/>
    <property type="evidence" value="ECO:0007669"/>
    <property type="project" value="TreeGrafter"/>
</dbReference>
<feature type="transmembrane region" description="Helical" evidence="11">
    <location>
        <begin position="155"/>
        <end position="174"/>
    </location>
</feature>
<evidence type="ECO:0000256" key="6">
    <source>
        <dbReference type="ARBA" id="ARBA00023136"/>
    </source>
</evidence>
<comment type="subcellular location">
    <subcellularLocation>
        <location evidence="1">Cell membrane</location>
        <topology evidence="1">Multi-pass membrane protein</topology>
    </subcellularLocation>
</comment>
<feature type="transmembrane region" description="Helical" evidence="11">
    <location>
        <begin position="209"/>
        <end position="237"/>
    </location>
</feature>
<dbReference type="GO" id="GO:0004930">
    <property type="term" value="F:G protein-coupled receptor activity"/>
    <property type="evidence" value="ECO:0007669"/>
    <property type="project" value="UniProtKB-KW"/>
</dbReference>
<dbReference type="PROSITE" id="PS50262">
    <property type="entry name" value="G_PROTEIN_RECEP_F1_2"/>
    <property type="match status" value="1"/>
</dbReference>
<dbReference type="FunFam" id="1.20.1070.10:FF:000040">
    <property type="entry name" value="Coagulation factor 2 (thrombin) receptor"/>
    <property type="match status" value="1"/>
</dbReference>
<evidence type="ECO:0000256" key="1">
    <source>
        <dbReference type="ARBA" id="ARBA00004651"/>
    </source>
</evidence>
<keyword evidence="8" id="KW-0325">Glycoprotein</keyword>
<keyword evidence="7 10" id="KW-0675">Receptor</keyword>
<dbReference type="Proteomes" id="UP000515129">
    <property type="component" value="Chromosome 34"/>
</dbReference>
<sequence>MREVVLLEGGKTTMNDSKTDRIKMDNATLAMFDNHLASEIVSAIYIIVTLTNLSGNGISLFLLLMRTSPKTPSIIFMINLTLTDLILVTVLPFQIMYQMQGYNWTLSPGMCNVLTVVFYANMYSSVLSMTAISADRYVGIVKPMRFREMRKRKTYAIVICIFIWLLVLVILSPLQHKDLTYFVEERNITTCFDVLRKDLLPGIAHWTGFIFGMFIILFLCPFIITVFCYINIICVLVRSTNSHQKGRAVRLACIVLFVYIFCFAPNNILLLAHGIVRLYYDKSLYIYYKLSLTLSCINSCIDPFIYYFASKEFRRKLRQILRLQTLSTDMQMTEGHRESFFSGRSTVNAKEDCDS</sequence>
<dbReference type="GO" id="GO:0005886">
    <property type="term" value="C:plasma membrane"/>
    <property type="evidence" value="ECO:0007669"/>
    <property type="project" value="UniProtKB-SubCell"/>
</dbReference>
<name>A0A6P6KMN9_CARAU</name>
<evidence type="ECO:0000256" key="11">
    <source>
        <dbReference type="SAM" id="Phobius"/>
    </source>
</evidence>
<dbReference type="PRINTS" id="PR00237">
    <property type="entry name" value="GPCRRHODOPSN"/>
</dbReference>
<reference evidence="14" key="1">
    <citation type="submission" date="2025-08" db="UniProtKB">
        <authorList>
            <consortium name="RefSeq"/>
        </authorList>
    </citation>
    <scope>IDENTIFICATION</scope>
    <source>
        <strain evidence="14">Wakin</strain>
        <tissue evidence="14">Muscle</tissue>
    </source>
</reference>
<dbReference type="PRINTS" id="PR01157">
    <property type="entry name" value="P2YPURNOCPTR"/>
</dbReference>
<feature type="transmembrane region" description="Helical" evidence="11">
    <location>
        <begin position="40"/>
        <end position="64"/>
    </location>
</feature>
<dbReference type="InterPro" id="IPR017452">
    <property type="entry name" value="GPCR_Rhodpsn_7TM"/>
</dbReference>
<evidence type="ECO:0000256" key="9">
    <source>
        <dbReference type="ARBA" id="ARBA00023224"/>
    </source>
</evidence>